<organism evidence="2 3">
    <name type="scientific">Ornithinibacillus hominis</name>
    <dbReference type="NCBI Taxonomy" id="2763055"/>
    <lineage>
        <taxon>Bacteria</taxon>
        <taxon>Bacillati</taxon>
        <taxon>Bacillota</taxon>
        <taxon>Bacilli</taxon>
        <taxon>Bacillales</taxon>
        <taxon>Bacillaceae</taxon>
        <taxon>Ornithinibacillus</taxon>
    </lineage>
</organism>
<evidence type="ECO:0000259" key="1">
    <source>
        <dbReference type="Pfam" id="PF00326"/>
    </source>
</evidence>
<reference evidence="2" key="1">
    <citation type="submission" date="2020-08" db="EMBL/GenBank/DDBJ databases">
        <title>Genome public.</title>
        <authorList>
            <person name="Liu C."/>
            <person name="Sun Q."/>
        </authorList>
    </citation>
    <scope>NUCLEOTIDE SEQUENCE</scope>
    <source>
        <strain evidence="2">BX22</strain>
    </source>
</reference>
<dbReference type="PANTHER" id="PTHR47381:SF3">
    <property type="entry name" value="ALPHA_BETA-HYDROLASES SUPERFAMILY PROTEIN"/>
    <property type="match status" value="1"/>
</dbReference>
<feature type="domain" description="Peptidase S9 prolyl oligopeptidase catalytic" evidence="1">
    <location>
        <begin position="88"/>
        <end position="249"/>
    </location>
</feature>
<dbReference type="InterPro" id="IPR029058">
    <property type="entry name" value="AB_hydrolase_fold"/>
</dbReference>
<dbReference type="Gene3D" id="3.40.50.1820">
    <property type="entry name" value="alpha/beta hydrolase"/>
    <property type="match status" value="1"/>
</dbReference>
<evidence type="ECO:0000313" key="2">
    <source>
        <dbReference type="EMBL" id="MBC5636682.1"/>
    </source>
</evidence>
<dbReference type="GO" id="GO:0006508">
    <property type="term" value="P:proteolysis"/>
    <property type="evidence" value="ECO:0007669"/>
    <property type="project" value="InterPro"/>
</dbReference>
<keyword evidence="3" id="KW-1185">Reference proteome</keyword>
<dbReference type="EMBL" id="JACOOL010000004">
    <property type="protein sequence ID" value="MBC5636682.1"/>
    <property type="molecule type" value="Genomic_DNA"/>
</dbReference>
<gene>
    <name evidence="2" type="ORF">H8S33_07570</name>
</gene>
<dbReference type="GO" id="GO:0008236">
    <property type="term" value="F:serine-type peptidase activity"/>
    <property type="evidence" value="ECO:0007669"/>
    <property type="project" value="InterPro"/>
</dbReference>
<accession>A0A923RJV2</accession>
<dbReference type="InterPro" id="IPR001375">
    <property type="entry name" value="Peptidase_S9_cat"/>
</dbReference>
<comment type="caution">
    <text evidence="2">The sequence shown here is derived from an EMBL/GenBank/DDBJ whole genome shotgun (WGS) entry which is preliminary data.</text>
</comment>
<sequence>MIGITKKSVGGVPSLVVVDTEKAKASLPTIVYFHGITSAKEHNLPLAFLLAEKGMRVILPDSLYHGERETDEVSDVRYFLFHIVLQNLKDLHSIKVELEEQGLLLDERIGIAGTSMGGITTAAALTQFPWIKVAGVLMGSPKITTFARELVAFYSKAGDLPLTEQEVSQLYNSLADYDLSLQVEKLNERPVLFWHGDQDPTVPFDHSHSFYQQVRNEYHDHDKIKFIREEGRGHKVSRYAILETVKWFDMHL</sequence>
<dbReference type="AlphaFoldDB" id="A0A923RJV2"/>
<evidence type="ECO:0000313" key="3">
    <source>
        <dbReference type="Proteomes" id="UP000637359"/>
    </source>
</evidence>
<dbReference type="PANTHER" id="PTHR47381">
    <property type="entry name" value="ALPHA/BETA-HYDROLASES SUPERFAMILY PROTEIN"/>
    <property type="match status" value="1"/>
</dbReference>
<dbReference type="RefSeq" id="WP_186869380.1">
    <property type="nucleotide sequence ID" value="NZ_JACOOL010000004.1"/>
</dbReference>
<dbReference type="Proteomes" id="UP000637359">
    <property type="component" value="Unassembled WGS sequence"/>
</dbReference>
<name>A0A923RJV2_9BACI</name>
<proteinExistence type="predicted"/>
<protein>
    <submittedName>
        <fullName evidence="2">Prolyl oligopeptidase family serine peptidase</fullName>
    </submittedName>
</protein>
<dbReference type="SUPFAM" id="SSF53474">
    <property type="entry name" value="alpha/beta-Hydrolases"/>
    <property type="match status" value="1"/>
</dbReference>
<dbReference type="Pfam" id="PF00326">
    <property type="entry name" value="Peptidase_S9"/>
    <property type="match status" value="1"/>
</dbReference>